<feature type="repeat" description="WD" evidence="1">
    <location>
        <begin position="284"/>
        <end position="316"/>
    </location>
</feature>
<dbReference type="PANTHER" id="PTHR19920:SF0">
    <property type="entry name" value="CYTOSOLIC IRON-SULFUR PROTEIN ASSEMBLY PROTEIN CIAO1-RELATED"/>
    <property type="match status" value="1"/>
</dbReference>
<dbReference type="OrthoDB" id="293334at2759"/>
<dbReference type="SMART" id="SM00320">
    <property type="entry name" value="WD40"/>
    <property type="match status" value="4"/>
</dbReference>
<evidence type="ECO:0000313" key="3">
    <source>
        <dbReference type="Proteomes" id="UP000692954"/>
    </source>
</evidence>
<feature type="repeat" description="WD" evidence="1">
    <location>
        <begin position="375"/>
        <end position="416"/>
    </location>
</feature>
<dbReference type="PANTHER" id="PTHR19920">
    <property type="entry name" value="WD40 PROTEIN CIAO1"/>
    <property type="match status" value="1"/>
</dbReference>
<evidence type="ECO:0000313" key="2">
    <source>
        <dbReference type="EMBL" id="CAD8083895.1"/>
    </source>
</evidence>
<dbReference type="GO" id="GO:0097361">
    <property type="term" value="C:cytosolic [4Fe-4S] assembly targeting complex"/>
    <property type="evidence" value="ECO:0007669"/>
    <property type="project" value="TreeGrafter"/>
</dbReference>
<evidence type="ECO:0000256" key="1">
    <source>
        <dbReference type="PROSITE-ProRule" id="PRU00221"/>
    </source>
</evidence>
<dbReference type="AlphaFoldDB" id="A0A8S1N4D8"/>
<dbReference type="PROSITE" id="PS50294">
    <property type="entry name" value="WD_REPEATS_REGION"/>
    <property type="match status" value="1"/>
</dbReference>
<name>A0A8S1N4D8_9CILI</name>
<protein>
    <recommendedName>
        <fullName evidence="4">WD40-repeat-containing domain</fullName>
    </recommendedName>
</protein>
<comment type="caution">
    <text evidence="2">The sequence shown here is derived from an EMBL/GenBank/DDBJ whole genome shotgun (WGS) entry which is preliminary data.</text>
</comment>
<organism evidence="2 3">
    <name type="scientific">Paramecium sonneborni</name>
    <dbReference type="NCBI Taxonomy" id="65129"/>
    <lineage>
        <taxon>Eukaryota</taxon>
        <taxon>Sar</taxon>
        <taxon>Alveolata</taxon>
        <taxon>Ciliophora</taxon>
        <taxon>Intramacronucleata</taxon>
        <taxon>Oligohymenophorea</taxon>
        <taxon>Peniculida</taxon>
        <taxon>Parameciidae</taxon>
        <taxon>Paramecium</taxon>
    </lineage>
</organism>
<reference evidence="2" key="1">
    <citation type="submission" date="2021-01" db="EMBL/GenBank/DDBJ databases">
        <authorList>
            <consortium name="Genoscope - CEA"/>
            <person name="William W."/>
        </authorList>
    </citation>
    <scope>NUCLEOTIDE SEQUENCE</scope>
</reference>
<dbReference type="GO" id="GO:0016226">
    <property type="term" value="P:iron-sulfur cluster assembly"/>
    <property type="evidence" value="ECO:0007669"/>
    <property type="project" value="TreeGrafter"/>
</dbReference>
<dbReference type="Proteomes" id="UP000692954">
    <property type="component" value="Unassembled WGS sequence"/>
</dbReference>
<dbReference type="InterPro" id="IPR019775">
    <property type="entry name" value="WD40_repeat_CS"/>
</dbReference>
<keyword evidence="1" id="KW-0853">WD repeat</keyword>
<sequence>MFKSSMIEKEKDLKCANKHKQPILMVVLDPKLELNQRLLCQDCIKNFTTQFSTMGYELVTKQIKKNQKEKVETIEKTIQLNIKQIEELLGNIHKLKSAIAFQLDEIIGYSGGWIKNLLSVGHEHSQYSFHKELENLIQKQLENQIDKSLLMNEIYKVNSFWNLKINEKLEQFSSFKIYQKCQEILSSLGQNIQVKEEVIHQQKVSQQNNLQTQLEQFHESTSTANQKQLDSLITLQLIDDSIKQKTKCYAIALNKNGTQMVSMSNSDLKVWNIIDGKINLEQTLQGHSNFIYCIIYSKKQDSFISCSNDKTIIVWKQIKQNEWKGSQQYKEHKGWIGSMILNKNENQLFSAGEDQQIIVWQVNFNQNELIYLYSLVRHNNCIRAISLNDCENTLVSCADDQQIIIWEIGQSEKFQFKQVITSVFNSSGCHIKFIKDNLFIWLPYSKELNFISLFQSKDGVFYEDIDNRIQLANNSKNLGCALFPIIYLKDKNVLFIRSKNIIYILRETNGKFNIHNEIDCGTKWSFGTVSENGKYLVFWDDQKGAYSSYELSYK</sequence>
<evidence type="ECO:0008006" key="4">
    <source>
        <dbReference type="Google" id="ProtNLM"/>
    </source>
</evidence>
<dbReference type="Pfam" id="PF00400">
    <property type="entry name" value="WD40"/>
    <property type="match status" value="3"/>
</dbReference>
<accession>A0A8S1N4D8</accession>
<dbReference type="EMBL" id="CAJJDN010000045">
    <property type="protein sequence ID" value="CAD8083895.1"/>
    <property type="molecule type" value="Genomic_DNA"/>
</dbReference>
<gene>
    <name evidence="2" type="ORF">PSON_ATCC_30995.1.T0450334</name>
</gene>
<keyword evidence="3" id="KW-1185">Reference proteome</keyword>
<feature type="repeat" description="WD" evidence="1">
    <location>
        <begin position="329"/>
        <end position="363"/>
    </location>
</feature>
<dbReference type="PROSITE" id="PS50082">
    <property type="entry name" value="WD_REPEATS_2"/>
    <property type="match status" value="3"/>
</dbReference>
<dbReference type="PROSITE" id="PS00678">
    <property type="entry name" value="WD_REPEATS_1"/>
    <property type="match status" value="1"/>
</dbReference>
<proteinExistence type="predicted"/>
<dbReference type="InterPro" id="IPR001680">
    <property type="entry name" value="WD40_rpt"/>
</dbReference>